<dbReference type="InterPro" id="IPR020288">
    <property type="entry name" value="Sheath_initiator"/>
</dbReference>
<sequence length="120" mass="13872">MTYKALSLDLTTHDLEITNNSLVIVTDARAVAQRVKQHLRLFAREWFLNTEAGVPWIEFVFTKPFDQATAEAVIKDAIMRVPGVVEITSFAMDFRPERRQADVYDLRIRTEFDEEVLVNV</sequence>
<evidence type="ECO:0000313" key="1">
    <source>
        <dbReference type="EMBL" id="TCN41433.1"/>
    </source>
</evidence>
<dbReference type="EMBL" id="SLVX01000013">
    <property type="protein sequence ID" value="TCN41433.1"/>
    <property type="molecule type" value="Genomic_DNA"/>
</dbReference>
<keyword evidence="2" id="KW-1185">Reference proteome</keyword>
<dbReference type="Gene3D" id="3.10.450.40">
    <property type="match status" value="1"/>
</dbReference>
<name>A0A4R2CLH3_SHIGR</name>
<organism evidence="1 2">
    <name type="scientific">Shinella granuli</name>
    <dbReference type="NCBI Taxonomy" id="323621"/>
    <lineage>
        <taxon>Bacteria</taxon>
        <taxon>Pseudomonadati</taxon>
        <taxon>Pseudomonadota</taxon>
        <taxon>Alphaproteobacteria</taxon>
        <taxon>Hyphomicrobiales</taxon>
        <taxon>Rhizobiaceae</taxon>
        <taxon>Shinella</taxon>
    </lineage>
</organism>
<reference evidence="1 2" key="1">
    <citation type="submission" date="2019-03" db="EMBL/GenBank/DDBJ databases">
        <title>Genomic Encyclopedia of Type Strains, Phase IV (KMG-IV): sequencing the most valuable type-strain genomes for metagenomic binning, comparative biology and taxonomic classification.</title>
        <authorList>
            <person name="Goeker M."/>
        </authorList>
    </citation>
    <scope>NUCLEOTIDE SEQUENCE [LARGE SCALE GENOMIC DNA]</scope>
    <source>
        <strain evidence="1 2">DSM 18401</strain>
    </source>
</reference>
<dbReference type="Proteomes" id="UP000295351">
    <property type="component" value="Unassembled WGS sequence"/>
</dbReference>
<dbReference type="Pfam" id="PF10934">
    <property type="entry name" value="Sheath_initiator"/>
    <property type="match status" value="1"/>
</dbReference>
<comment type="caution">
    <text evidence="1">The sequence shown here is derived from an EMBL/GenBank/DDBJ whole genome shotgun (WGS) entry which is preliminary data.</text>
</comment>
<protein>
    <submittedName>
        <fullName evidence="1">Uncharacterized protein</fullName>
    </submittedName>
</protein>
<accession>A0A4R2CLH3</accession>
<dbReference type="RefSeq" id="WP_133035329.1">
    <property type="nucleotide sequence ID" value="NZ_BAABEI010000012.1"/>
</dbReference>
<gene>
    <name evidence="1" type="ORF">EV665_11318</name>
</gene>
<evidence type="ECO:0000313" key="2">
    <source>
        <dbReference type="Proteomes" id="UP000295351"/>
    </source>
</evidence>
<proteinExistence type="predicted"/>
<dbReference type="AlphaFoldDB" id="A0A4R2CLH3"/>